<evidence type="ECO:0000256" key="1">
    <source>
        <dbReference type="ARBA" id="ARBA00022630"/>
    </source>
</evidence>
<sequence>MTPRHIAEPITLPSGAVVKNRFFKSAMHEALGTTAGAPDPKIAQLYRTWAEGGAGVLVTGNMMVDRNHPGEPGNVFIEDERDLAVLKEWAAAGTVNGTHLWMQINHPGKQSPKSVNTAPVAPSAIPMSSDADAFFATPRALTITEIHQVQQKFVTTAVIALKAGFTGVQIHAAHGYLVSQFLSPEHNQRTDEYGGSLENRQRFLVEIYQSMREALGADFPISVKMNSTDGTKDGFSTEDSLATAKRLSELGVDVIEISGGTYTSPIMMETGQYSGGRSKATFSDYAVKLRSVVSTPVAVTGGFRDAAGMEQALADGVTDFIGIARPLALYPDLPNQILSGNTQTYLLPRLSTGIKKNR</sequence>
<evidence type="ECO:0000313" key="4">
    <source>
        <dbReference type="EMBL" id="AKK06683.1"/>
    </source>
</evidence>
<keyword evidence="1" id="KW-0285">Flavoprotein</keyword>
<evidence type="ECO:0000259" key="3">
    <source>
        <dbReference type="Pfam" id="PF00724"/>
    </source>
</evidence>
<dbReference type="InterPro" id="IPR013785">
    <property type="entry name" value="Aldolase_TIM"/>
</dbReference>
<dbReference type="SUPFAM" id="SSF51395">
    <property type="entry name" value="FMN-linked oxidoreductases"/>
    <property type="match status" value="1"/>
</dbReference>
<dbReference type="PATRIC" id="fig|571915.4.peg.2532"/>
<reference evidence="4 5" key="1">
    <citation type="journal article" date="2015" name="Genome Announc.">
        <title>Complete Genome Sequence of the Type Strain Corynebacterium mustelae DSM 45274, Isolated from Various Tissues of a Male Ferret with Lethal Sepsis.</title>
        <authorList>
            <person name="Ruckert C."/>
            <person name="Eimer J."/>
            <person name="Winkler A."/>
            <person name="Tauch A."/>
        </authorList>
    </citation>
    <scope>NUCLEOTIDE SEQUENCE [LARGE SCALE GENOMIC DNA]</scope>
    <source>
        <strain evidence="4 5">DSM 45274</strain>
    </source>
</reference>
<dbReference type="InterPro" id="IPR051799">
    <property type="entry name" value="NADH_flavin_oxidoreductase"/>
</dbReference>
<dbReference type="KEGG" id="cmv:CMUST_11860"/>
<dbReference type="RefSeq" id="WP_201779202.1">
    <property type="nucleotide sequence ID" value="NZ_CP011542.1"/>
</dbReference>
<evidence type="ECO:0000256" key="2">
    <source>
        <dbReference type="ARBA" id="ARBA00023002"/>
    </source>
</evidence>
<keyword evidence="2" id="KW-0560">Oxidoreductase</keyword>
<dbReference type="PANTHER" id="PTHR43656">
    <property type="entry name" value="BINDING OXIDOREDUCTASE, PUTATIVE (AFU_ORTHOLOGUE AFUA_2G08260)-RELATED"/>
    <property type="match status" value="1"/>
</dbReference>
<dbReference type="InterPro" id="IPR001155">
    <property type="entry name" value="OxRdtase_FMN_N"/>
</dbReference>
<dbReference type="AlphaFoldDB" id="A0A0G3H4E5"/>
<dbReference type="Proteomes" id="UP000035199">
    <property type="component" value="Chromosome"/>
</dbReference>
<keyword evidence="5" id="KW-1185">Reference proteome</keyword>
<organism evidence="4 5">
    <name type="scientific">Corynebacterium mustelae</name>
    <dbReference type="NCBI Taxonomy" id="571915"/>
    <lineage>
        <taxon>Bacteria</taxon>
        <taxon>Bacillati</taxon>
        <taxon>Actinomycetota</taxon>
        <taxon>Actinomycetes</taxon>
        <taxon>Mycobacteriales</taxon>
        <taxon>Corynebacteriaceae</taxon>
        <taxon>Corynebacterium</taxon>
    </lineage>
</organism>
<gene>
    <name evidence="4" type="ORF">CMUST_11860</name>
</gene>
<dbReference type="Gene3D" id="3.20.20.70">
    <property type="entry name" value="Aldolase class I"/>
    <property type="match status" value="1"/>
</dbReference>
<evidence type="ECO:0000313" key="5">
    <source>
        <dbReference type="Proteomes" id="UP000035199"/>
    </source>
</evidence>
<proteinExistence type="predicted"/>
<dbReference type="Pfam" id="PF00724">
    <property type="entry name" value="Oxidored_FMN"/>
    <property type="match status" value="1"/>
</dbReference>
<name>A0A0G3H4E5_9CORY</name>
<dbReference type="PANTHER" id="PTHR43656:SF2">
    <property type="entry name" value="BINDING OXIDOREDUCTASE, PUTATIVE (AFU_ORTHOLOGUE AFUA_2G08260)-RELATED"/>
    <property type="match status" value="1"/>
</dbReference>
<dbReference type="GO" id="GO:0010181">
    <property type="term" value="F:FMN binding"/>
    <property type="evidence" value="ECO:0007669"/>
    <property type="project" value="InterPro"/>
</dbReference>
<protein>
    <submittedName>
        <fullName evidence="4">NADH:flavin oxidoreductase</fullName>
    </submittedName>
</protein>
<dbReference type="CDD" id="cd04733">
    <property type="entry name" value="OYE_like_2_FMN"/>
    <property type="match status" value="1"/>
</dbReference>
<feature type="domain" description="NADH:flavin oxidoreductase/NADH oxidase N-terminal" evidence="3">
    <location>
        <begin position="8"/>
        <end position="340"/>
    </location>
</feature>
<accession>A0A0G3H4E5</accession>
<dbReference type="EMBL" id="CP011542">
    <property type="protein sequence ID" value="AKK06683.1"/>
    <property type="molecule type" value="Genomic_DNA"/>
</dbReference>
<dbReference type="GO" id="GO:0016491">
    <property type="term" value="F:oxidoreductase activity"/>
    <property type="evidence" value="ECO:0007669"/>
    <property type="project" value="UniProtKB-KW"/>
</dbReference>
<dbReference type="STRING" id="571915.CMUST_11860"/>
<reference evidence="5" key="2">
    <citation type="submission" date="2015-05" db="EMBL/GenBank/DDBJ databases">
        <title>Complete genome sequence of Corynebacterium mustelae DSM 45274, isolated from various tissues of a male ferret with lethal sepsis.</title>
        <authorList>
            <person name="Ruckert C."/>
            <person name="Albersmeier A."/>
            <person name="Winkler A."/>
            <person name="Tauch A."/>
        </authorList>
    </citation>
    <scope>NUCLEOTIDE SEQUENCE [LARGE SCALE GENOMIC DNA]</scope>
    <source>
        <strain evidence="5">DSM 45274</strain>
    </source>
</reference>